<evidence type="ECO:0000313" key="6">
    <source>
        <dbReference type="EMBL" id="NNM45974.1"/>
    </source>
</evidence>
<evidence type="ECO:0000256" key="3">
    <source>
        <dbReference type="ARBA" id="ARBA00023125"/>
    </source>
</evidence>
<evidence type="ECO:0000256" key="2">
    <source>
        <dbReference type="ARBA" id="ARBA00023015"/>
    </source>
</evidence>
<dbReference type="GO" id="GO:0003700">
    <property type="term" value="F:DNA-binding transcription factor activity"/>
    <property type="evidence" value="ECO:0007669"/>
    <property type="project" value="InterPro"/>
</dbReference>
<gene>
    <name evidence="6" type="ORF">HJG52_08130</name>
</gene>
<dbReference type="InterPro" id="IPR036388">
    <property type="entry name" value="WH-like_DNA-bd_sf"/>
</dbReference>
<dbReference type="AlphaFoldDB" id="A0A849HHB9"/>
<dbReference type="Gene3D" id="1.10.10.10">
    <property type="entry name" value="Winged helix-like DNA-binding domain superfamily/Winged helix DNA-binding domain"/>
    <property type="match status" value="1"/>
</dbReference>
<comment type="caution">
    <text evidence="6">The sequence shown here is derived from an EMBL/GenBank/DDBJ whole genome shotgun (WGS) entry which is preliminary data.</text>
</comment>
<keyword evidence="4" id="KW-0804">Transcription</keyword>
<sequence length="307" mass="32708">MAQASDRWPDLGVLELLVGVAELGSLRAAAARAGVSQPSASTAIARFERRLGVKLLERTAQGSTTTSDGALFVDWSRRVLDAARELQVASRALRSDRESHLRVAASMTVAEYLAPRWLAAFQAERPTVGAELAVLNSDHVLEGVREGEHDLGFIESAQPLRGLHGAVVARDRLVVVVRPDHPWTRRRRRITPEELAGTALILREEGSGTRRTFVDALSGLGLAVVAPAQTLSSNAAVRVATMAGTAPAVLSELAVDDAVAAGQLAVVEVEGLDLSRSLRAVWTGGRRPLGNVADFVTTARADRPRTS</sequence>
<organism evidence="6 7">
    <name type="scientific">Knoellia koreensis</name>
    <dbReference type="NCBI Taxonomy" id="2730921"/>
    <lineage>
        <taxon>Bacteria</taxon>
        <taxon>Bacillati</taxon>
        <taxon>Actinomycetota</taxon>
        <taxon>Actinomycetes</taxon>
        <taxon>Micrococcales</taxon>
        <taxon>Intrasporangiaceae</taxon>
        <taxon>Knoellia</taxon>
    </lineage>
</organism>
<dbReference type="PANTHER" id="PTHR30126:SF39">
    <property type="entry name" value="HTH-TYPE TRANSCRIPTIONAL REGULATOR CYSL"/>
    <property type="match status" value="1"/>
</dbReference>
<keyword evidence="2" id="KW-0805">Transcription regulation</keyword>
<feature type="domain" description="HTH lysR-type" evidence="5">
    <location>
        <begin position="9"/>
        <end position="66"/>
    </location>
</feature>
<evidence type="ECO:0000256" key="4">
    <source>
        <dbReference type="ARBA" id="ARBA00023163"/>
    </source>
</evidence>
<dbReference type="PROSITE" id="PS50931">
    <property type="entry name" value="HTH_LYSR"/>
    <property type="match status" value="1"/>
</dbReference>
<protein>
    <submittedName>
        <fullName evidence="6">LysR family transcriptional regulator</fullName>
    </submittedName>
</protein>
<proteinExistence type="inferred from homology"/>
<dbReference type="GO" id="GO:0000976">
    <property type="term" value="F:transcription cis-regulatory region binding"/>
    <property type="evidence" value="ECO:0007669"/>
    <property type="project" value="TreeGrafter"/>
</dbReference>
<accession>A0A849HHB9</accession>
<name>A0A849HHB9_9MICO</name>
<comment type="similarity">
    <text evidence="1">Belongs to the LysR transcriptional regulatory family.</text>
</comment>
<dbReference type="SUPFAM" id="SSF53850">
    <property type="entry name" value="Periplasmic binding protein-like II"/>
    <property type="match status" value="1"/>
</dbReference>
<evidence type="ECO:0000313" key="7">
    <source>
        <dbReference type="Proteomes" id="UP000588586"/>
    </source>
</evidence>
<dbReference type="Pfam" id="PF03466">
    <property type="entry name" value="LysR_substrate"/>
    <property type="match status" value="1"/>
</dbReference>
<dbReference type="InterPro" id="IPR036390">
    <property type="entry name" value="WH_DNA-bd_sf"/>
</dbReference>
<keyword evidence="3" id="KW-0238">DNA-binding</keyword>
<dbReference type="Pfam" id="PF00126">
    <property type="entry name" value="HTH_1"/>
    <property type="match status" value="1"/>
</dbReference>
<dbReference type="InterPro" id="IPR005119">
    <property type="entry name" value="LysR_subst-bd"/>
</dbReference>
<keyword evidence="7" id="KW-1185">Reference proteome</keyword>
<evidence type="ECO:0000256" key="1">
    <source>
        <dbReference type="ARBA" id="ARBA00009437"/>
    </source>
</evidence>
<dbReference type="Proteomes" id="UP000588586">
    <property type="component" value="Unassembled WGS sequence"/>
</dbReference>
<dbReference type="SUPFAM" id="SSF46785">
    <property type="entry name" value="Winged helix' DNA-binding domain"/>
    <property type="match status" value="1"/>
</dbReference>
<reference evidence="6 7" key="1">
    <citation type="submission" date="2020-04" db="EMBL/GenBank/DDBJ databases">
        <title>Knoellia sp. isolate from air conditioner.</title>
        <authorList>
            <person name="Chea S."/>
            <person name="Kim D.-U."/>
        </authorList>
    </citation>
    <scope>NUCLEOTIDE SEQUENCE [LARGE SCALE GENOMIC DNA]</scope>
    <source>
        <strain evidence="6 7">DB2414S</strain>
    </source>
</reference>
<dbReference type="InterPro" id="IPR000847">
    <property type="entry name" value="LysR_HTH_N"/>
</dbReference>
<dbReference type="Gene3D" id="3.40.190.10">
    <property type="entry name" value="Periplasmic binding protein-like II"/>
    <property type="match status" value="2"/>
</dbReference>
<dbReference type="RefSeq" id="WP_171242928.1">
    <property type="nucleotide sequence ID" value="NZ_JABEPQ010000001.1"/>
</dbReference>
<dbReference type="PANTHER" id="PTHR30126">
    <property type="entry name" value="HTH-TYPE TRANSCRIPTIONAL REGULATOR"/>
    <property type="match status" value="1"/>
</dbReference>
<dbReference type="EMBL" id="JABEPQ010000001">
    <property type="protein sequence ID" value="NNM45974.1"/>
    <property type="molecule type" value="Genomic_DNA"/>
</dbReference>
<evidence type="ECO:0000259" key="5">
    <source>
        <dbReference type="PROSITE" id="PS50931"/>
    </source>
</evidence>